<evidence type="ECO:0008006" key="2">
    <source>
        <dbReference type="Google" id="ProtNLM"/>
    </source>
</evidence>
<proteinExistence type="predicted"/>
<protein>
    <recommendedName>
        <fullName evidence="2">Conjugal transfer pilus assembly protein TraU</fullName>
    </recommendedName>
</protein>
<comment type="caution">
    <text evidence="1">The sequence shown here is derived from an EMBL/GenBank/DDBJ whole genome shotgun (WGS) entry which is preliminary data.</text>
</comment>
<sequence length="333" mass="35907">MARTLLTFLLAFVGMATTTQSAIAAVCEDANIIGESMITDVCWDCLFPLKIAGATLQTGDRENPPEASSNSVCTCSPNGVPMPGLVMSMWEPARLIEFPRQAGCSSVLGGVSLGFDSLNIGGQPDDTKTGKSFYHYHYYSFPLFIIMQMFSPSSCHDGYIDLDMMYMSEIDPTWNNSQLAFFTTPESAMVANPIASLACPADAAAATAGFPLSGLFWCAGSWGNIYPLSGVQVGAGGVLRDTSLLATRVLAALHRKGFARQTMGEGAQCKPTINPMLPKTQYKMALMYPRAETERAHVIGESTVRWGLGRTIPGVATTPVYMLWRLNDCCNTL</sequence>
<dbReference type="InterPro" id="IPR009649">
    <property type="entry name" value="TraU"/>
</dbReference>
<accession>A0A0F9KZP6</accession>
<dbReference type="EMBL" id="LAZR01007053">
    <property type="protein sequence ID" value="KKM87799.1"/>
    <property type="molecule type" value="Genomic_DNA"/>
</dbReference>
<dbReference type="AlphaFoldDB" id="A0A0F9KZP6"/>
<name>A0A0F9KZP6_9ZZZZ</name>
<gene>
    <name evidence="1" type="ORF">LCGC14_1265280</name>
</gene>
<reference evidence="1" key="1">
    <citation type="journal article" date="2015" name="Nature">
        <title>Complex archaea that bridge the gap between prokaryotes and eukaryotes.</title>
        <authorList>
            <person name="Spang A."/>
            <person name="Saw J.H."/>
            <person name="Jorgensen S.L."/>
            <person name="Zaremba-Niedzwiedzka K."/>
            <person name="Martijn J."/>
            <person name="Lind A.E."/>
            <person name="van Eijk R."/>
            <person name="Schleper C."/>
            <person name="Guy L."/>
            <person name="Ettema T.J."/>
        </authorList>
    </citation>
    <scope>NUCLEOTIDE SEQUENCE</scope>
</reference>
<dbReference type="Pfam" id="PF06834">
    <property type="entry name" value="TraU"/>
    <property type="match status" value="1"/>
</dbReference>
<organism evidence="1">
    <name type="scientific">marine sediment metagenome</name>
    <dbReference type="NCBI Taxonomy" id="412755"/>
    <lineage>
        <taxon>unclassified sequences</taxon>
        <taxon>metagenomes</taxon>
        <taxon>ecological metagenomes</taxon>
    </lineage>
</organism>
<evidence type="ECO:0000313" key="1">
    <source>
        <dbReference type="EMBL" id="KKM87799.1"/>
    </source>
</evidence>